<evidence type="ECO:0000256" key="2">
    <source>
        <dbReference type="SAM" id="Phobius"/>
    </source>
</evidence>
<dbReference type="AlphaFoldDB" id="F4QI47"/>
<dbReference type="RefSeq" id="WP_006272096.1">
    <property type="nucleotide sequence ID" value="NZ_GL883077.1"/>
</dbReference>
<organism evidence="3 4">
    <name type="scientific">Asticcacaulis biprosthecium C19</name>
    <dbReference type="NCBI Taxonomy" id="715226"/>
    <lineage>
        <taxon>Bacteria</taxon>
        <taxon>Pseudomonadati</taxon>
        <taxon>Pseudomonadota</taxon>
        <taxon>Alphaproteobacteria</taxon>
        <taxon>Caulobacterales</taxon>
        <taxon>Caulobacteraceae</taxon>
        <taxon>Asticcacaulis</taxon>
    </lineage>
</organism>
<proteinExistence type="predicted"/>
<keyword evidence="4" id="KW-1185">Reference proteome</keyword>
<feature type="transmembrane region" description="Helical" evidence="2">
    <location>
        <begin position="32"/>
        <end position="53"/>
    </location>
</feature>
<dbReference type="HOGENOM" id="CLU_856989_0_0_5"/>
<evidence type="ECO:0000313" key="3">
    <source>
        <dbReference type="EMBL" id="EGF92914.1"/>
    </source>
</evidence>
<dbReference type="Proteomes" id="UP000006512">
    <property type="component" value="Unassembled WGS sequence"/>
</dbReference>
<keyword evidence="1" id="KW-0175">Coiled coil</keyword>
<reference evidence="4" key="1">
    <citation type="submission" date="2011-03" db="EMBL/GenBank/DDBJ databases">
        <title>Draft genome sequence of Brevundimonas diminuta.</title>
        <authorList>
            <person name="Brown P.J.B."/>
            <person name="Buechlein A."/>
            <person name="Hemmerich C."/>
            <person name="Brun Y.V."/>
        </authorList>
    </citation>
    <scope>NUCLEOTIDE SEQUENCE [LARGE SCALE GENOMIC DNA]</scope>
    <source>
        <strain evidence="4">C19</strain>
    </source>
</reference>
<dbReference type="eggNOG" id="COG4223">
    <property type="taxonomic scope" value="Bacteria"/>
</dbReference>
<name>F4QI47_9CAUL</name>
<sequence length="321" mass="33498">MNDINDPLTDSYDADDAALREHRREAAKVTRIALLFAIPFVLMLIAVVGAFIWSSQRDAAGAARLAQGQTAAPSSSPVQTPVNDKDAEIARLRSQIAALQQGDTTPASPAIPGPTTYADPNALAQLSARLDKVEANQRVLARAAAAANAAAGLQQAAHGDSPFASQLAVVETSVDDPALIALLRPHAEKGVPSEVSLAVEFPQYAARANIAATSAANKNGLLEQVARMLNISVRRTDGEDQGPAGLLHSAEARLNVGDLRGAVAYLNRLPAPALAALKPWLDKAQARISVDDAIHRLTESALARLSQSGETATTPQTGGVL</sequence>
<gene>
    <name evidence="3" type="ORF">ABI_13530</name>
</gene>
<keyword evidence="2" id="KW-0472">Membrane</keyword>
<feature type="coiled-coil region" evidence="1">
    <location>
        <begin position="82"/>
        <end position="143"/>
    </location>
</feature>
<keyword evidence="2" id="KW-0812">Transmembrane</keyword>
<dbReference type="STRING" id="715226.ABI_13530"/>
<dbReference type="OrthoDB" id="7193408at2"/>
<accession>F4QI47</accession>
<keyword evidence="2" id="KW-1133">Transmembrane helix</keyword>
<dbReference type="EMBL" id="GL883077">
    <property type="protein sequence ID" value="EGF92914.1"/>
    <property type="molecule type" value="Genomic_DNA"/>
</dbReference>
<evidence type="ECO:0000313" key="4">
    <source>
        <dbReference type="Proteomes" id="UP000006512"/>
    </source>
</evidence>
<protein>
    <submittedName>
        <fullName evidence="3">Uncharacterized protein</fullName>
    </submittedName>
</protein>
<evidence type="ECO:0000256" key="1">
    <source>
        <dbReference type="SAM" id="Coils"/>
    </source>
</evidence>